<organism evidence="3 4">
    <name type="scientific">Lentinula aff. detonsa</name>
    <dbReference type="NCBI Taxonomy" id="2804958"/>
    <lineage>
        <taxon>Eukaryota</taxon>
        <taxon>Fungi</taxon>
        <taxon>Dikarya</taxon>
        <taxon>Basidiomycota</taxon>
        <taxon>Agaricomycotina</taxon>
        <taxon>Agaricomycetes</taxon>
        <taxon>Agaricomycetidae</taxon>
        <taxon>Agaricales</taxon>
        <taxon>Marasmiineae</taxon>
        <taxon>Omphalotaceae</taxon>
        <taxon>Lentinula</taxon>
    </lineage>
</organism>
<comment type="caution">
    <text evidence="3">The sequence shown here is derived from an EMBL/GenBank/DDBJ whole genome shotgun (WGS) entry which is preliminary data.</text>
</comment>
<name>A0AA38KX75_9AGAR</name>
<evidence type="ECO:0000313" key="3">
    <source>
        <dbReference type="EMBL" id="KAJ3781553.1"/>
    </source>
</evidence>
<dbReference type="GO" id="GO:0030479">
    <property type="term" value="C:actin cortical patch"/>
    <property type="evidence" value="ECO:0007669"/>
    <property type="project" value="TreeGrafter"/>
</dbReference>
<dbReference type="Pfam" id="PF09949">
    <property type="entry name" value="APP1_cat"/>
    <property type="match status" value="1"/>
</dbReference>
<feature type="domain" description="Phosphatidate phosphatase APP1 catalytic" evidence="2">
    <location>
        <begin position="169"/>
        <end position="330"/>
    </location>
</feature>
<dbReference type="Proteomes" id="UP001163798">
    <property type="component" value="Unassembled WGS sequence"/>
</dbReference>
<keyword evidence="1" id="KW-0732">Signal</keyword>
<dbReference type="InterPro" id="IPR019236">
    <property type="entry name" value="APP1_cat"/>
</dbReference>
<evidence type="ECO:0000259" key="2">
    <source>
        <dbReference type="Pfam" id="PF09949"/>
    </source>
</evidence>
<reference evidence="3" key="1">
    <citation type="submission" date="2022-08" db="EMBL/GenBank/DDBJ databases">
        <authorList>
            <consortium name="DOE Joint Genome Institute"/>
            <person name="Min B."/>
            <person name="Riley R."/>
            <person name="Sierra-Patev S."/>
            <person name="Naranjo-Ortiz M."/>
            <person name="Looney B."/>
            <person name="Konkel Z."/>
            <person name="Slot J.C."/>
            <person name="Sakamoto Y."/>
            <person name="Steenwyk J.L."/>
            <person name="Rokas A."/>
            <person name="Carro J."/>
            <person name="Camarero S."/>
            <person name="Ferreira P."/>
            <person name="Molpeceres G."/>
            <person name="Ruiz-Duenas F.J."/>
            <person name="Serrano A."/>
            <person name="Henrissat B."/>
            <person name="Drula E."/>
            <person name="Hughes K.W."/>
            <person name="Mata J.L."/>
            <person name="Ishikawa N.K."/>
            <person name="Vargas-Isla R."/>
            <person name="Ushijima S."/>
            <person name="Smith C.A."/>
            <person name="Ahrendt S."/>
            <person name="Andreopoulos W."/>
            <person name="He G."/>
            <person name="Labutti K."/>
            <person name="Lipzen A."/>
            <person name="Ng V."/>
            <person name="Sandor L."/>
            <person name="Barry K."/>
            <person name="Martinez A.T."/>
            <person name="Xiao Y."/>
            <person name="Gibbons J.G."/>
            <person name="Terashima K."/>
            <person name="Hibbett D.S."/>
            <person name="Grigoriev I.V."/>
        </authorList>
    </citation>
    <scope>NUCLEOTIDE SEQUENCE</scope>
    <source>
        <strain evidence="3">TFB10291</strain>
    </source>
</reference>
<evidence type="ECO:0000313" key="4">
    <source>
        <dbReference type="Proteomes" id="UP001163798"/>
    </source>
</evidence>
<sequence>MKFRLIALLVIWTAVLITLQTRARPLSRRSTSTLLLNGLGYQPNGDGEVTISIEAFAHLGSKPRSSLTGFLTKMLDKFHADVGNVGDHMATARKRLYLFLAIGVPLDKMELTINGCDKNTVNLPRTGIKNLGLVTATEVVGKCRSSLPTAKIDSSETVTIYSSPPHGLGIISDIDDTIKNTSVLEPEKMFENTAYKDPVPIAGMPELYASLSKSLTVQSIPPQFIYISGSPFELFPFLSSFLKSHFSASLGPLFLQSLSITDPEEIVKSLGDGKSGQGKIDYKVGQIKRLYGFYPQKGFLTIGDSGEKDPEVYGKAYNEFGGHFIRCIWIHVLDDRKADNSDKRFEEAFKGVPADRIRKFHTSEIPSLQKIDVAAGKCN</sequence>
<feature type="signal peptide" evidence="1">
    <location>
        <begin position="1"/>
        <end position="23"/>
    </location>
</feature>
<dbReference type="AlphaFoldDB" id="A0AA38KX75"/>
<dbReference type="PANTHER" id="PTHR28208:SF1">
    <property type="entry name" value="FILAMENT ORGANIZATION PROTEIN APP1-LIKE, PUTATIVE (AFU_ORTHOLOGUE AFUA_1G06650)-RELATED"/>
    <property type="match status" value="1"/>
</dbReference>
<dbReference type="PANTHER" id="PTHR28208">
    <property type="entry name" value="PHOSPHATIDATE PHOSPHATASE APP1"/>
    <property type="match status" value="1"/>
</dbReference>
<dbReference type="EMBL" id="MU793546">
    <property type="protein sequence ID" value="KAJ3781553.1"/>
    <property type="molecule type" value="Genomic_DNA"/>
</dbReference>
<keyword evidence="4" id="KW-1185">Reference proteome</keyword>
<dbReference type="GO" id="GO:0008195">
    <property type="term" value="F:phosphatidate phosphatase activity"/>
    <property type="evidence" value="ECO:0007669"/>
    <property type="project" value="InterPro"/>
</dbReference>
<accession>A0AA38KX75</accession>
<feature type="chain" id="PRO_5041404606" description="Phosphatidate phosphatase APP1 catalytic domain-containing protein" evidence="1">
    <location>
        <begin position="24"/>
        <end position="379"/>
    </location>
</feature>
<gene>
    <name evidence="3" type="ORF">GGU10DRAFT_277335</name>
</gene>
<evidence type="ECO:0000256" key="1">
    <source>
        <dbReference type="SAM" id="SignalP"/>
    </source>
</evidence>
<proteinExistence type="predicted"/>
<protein>
    <recommendedName>
        <fullName evidence="2">Phosphatidate phosphatase APP1 catalytic domain-containing protein</fullName>
    </recommendedName>
</protein>
<dbReference type="InterPro" id="IPR052935">
    <property type="entry name" value="Mg2+_PAP"/>
</dbReference>